<dbReference type="AlphaFoldDB" id="A0A2K0W1M9"/>
<organism evidence="1 2">
    <name type="scientific">Gibberella nygamai</name>
    <name type="common">Bean root rot disease fungus</name>
    <name type="synonym">Fusarium nygamai</name>
    <dbReference type="NCBI Taxonomy" id="42673"/>
    <lineage>
        <taxon>Eukaryota</taxon>
        <taxon>Fungi</taxon>
        <taxon>Dikarya</taxon>
        <taxon>Ascomycota</taxon>
        <taxon>Pezizomycotina</taxon>
        <taxon>Sordariomycetes</taxon>
        <taxon>Hypocreomycetidae</taxon>
        <taxon>Hypocreales</taxon>
        <taxon>Nectriaceae</taxon>
        <taxon>Fusarium</taxon>
        <taxon>Fusarium fujikuroi species complex</taxon>
    </lineage>
</organism>
<comment type="caution">
    <text evidence="1">The sequence shown here is derived from an EMBL/GenBank/DDBJ whole genome shotgun (WGS) entry which is preliminary data.</text>
</comment>
<dbReference type="GO" id="GO:0046982">
    <property type="term" value="F:protein heterodimerization activity"/>
    <property type="evidence" value="ECO:0007669"/>
    <property type="project" value="InterPro"/>
</dbReference>
<evidence type="ECO:0000313" key="2">
    <source>
        <dbReference type="Proteomes" id="UP000236664"/>
    </source>
</evidence>
<dbReference type="OrthoDB" id="3535423at2759"/>
<keyword evidence="2" id="KW-1185">Reference proteome</keyword>
<dbReference type="Gene3D" id="1.10.20.10">
    <property type="entry name" value="Histone, subunit A"/>
    <property type="match status" value="1"/>
</dbReference>
<name>A0A2K0W1M9_GIBNY</name>
<reference evidence="1 2" key="1">
    <citation type="submission" date="2017-06" db="EMBL/GenBank/DDBJ databases">
        <title>Genome of Fusarium nygamai isolate CS10214.</title>
        <authorList>
            <person name="Gardiner D.M."/>
            <person name="Obanor F."/>
            <person name="Kazan K."/>
        </authorList>
    </citation>
    <scope>NUCLEOTIDE SEQUENCE [LARGE SCALE GENOMIC DNA]</scope>
    <source>
        <strain evidence="1 2">CS10214</strain>
    </source>
</reference>
<dbReference type="EMBL" id="MTQA01000156">
    <property type="protein sequence ID" value="PNP76184.1"/>
    <property type="molecule type" value="Genomic_DNA"/>
</dbReference>
<protein>
    <recommendedName>
        <fullName evidence="3">Histone H2A</fullName>
    </recommendedName>
</protein>
<evidence type="ECO:0008006" key="3">
    <source>
        <dbReference type="Google" id="ProtNLM"/>
    </source>
</evidence>
<gene>
    <name evidence="1" type="ORF">FNYG_10473</name>
</gene>
<proteinExistence type="predicted"/>
<dbReference type="InterPro" id="IPR009072">
    <property type="entry name" value="Histone-fold"/>
</dbReference>
<dbReference type="SUPFAM" id="SSF47113">
    <property type="entry name" value="Histone-fold"/>
    <property type="match status" value="1"/>
</dbReference>
<evidence type="ECO:0000313" key="1">
    <source>
        <dbReference type="EMBL" id="PNP76184.1"/>
    </source>
</evidence>
<accession>A0A2K0W1M9</accession>
<dbReference type="Proteomes" id="UP000236664">
    <property type="component" value="Unassembled WGS sequence"/>
</dbReference>
<sequence>MANSPIIHSTLSVVSGQLCFGSLHNIWFGSSAPSQGLPVAPPQPSGTVKAHSINYNIAAQNGIWNVYKLVISETSEGVAWFVAHADIDPRQEVDKVLRISGSPYEPDHGSTLNNDVTSQAGVFVVNRYDWGYYDERCLDEVGEGQKEGDDDMLANSNSLGLVDHSVAQEMVQRWQGQRPSQRDSAEHGIWLYIPHGEYMFGRFGFNDTHTAAKSFLFFSAHTEFTRSSFLGIPETLREHMTPQERFERQLREGLDFSGMGMVKDMISCQYVSPLPASELLGPYKPSDYILREQDIEALRSYCEKPVSNTGAEPTIHGFIDPWKQPLFDLINEMALSYIEHFILPYLGGDDVAEMAQTLFPDYEKESRPISLDIASYRHFTQPDQSPIPDFDMSHVGLLIRQFLESRSQDKPMVFRDDAIIGICRVLGYILTEALELANGVAIDSQHNKILPCHVRQAVLLDEDILRLVCFSKVFWEGNM</sequence>